<accession>A0ACC0G0V1</accession>
<gene>
    <name evidence="1" type="ORF">LOK49_LG11G01104</name>
</gene>
<dbReference type="Proteomes" id="UP001060215">
    <property type="component" value="Chromosome 12"/>
</dbReference>
<keyword evidence="2" id="KW-1185">Reference proteome</keyword>
<organism evidence="1 2">
    <name type="scientific">Camellia lanceoleosa</name>
    <dbReference type="NCBI Taxonomy" id="1840588"/>
    <lineage>
        <taxon>Eukaryota</taxon>
        <taxon>Viridiplantae</taxon>
        <taxon>Streptophyta</taxon>
        <taxon>Embryophyta</taxon>
        <taxon>Tracheophyta</taxon>
        <taxon>Spermatophyta</taxon>
        <taxon>Magnoliopsida</taxon>
        <taxon>eudicotyledons</taxon>
        <taxon>Gunneridae</taxon>
        <taxon>Pentapetalae</taxon>
        <taxon>asterids</taxon>
        <taxon>Ericales</taxon>
        <taxon>Theaceae</taxon>
        <taxon>Camellia</taxon>
    </lineage>
</organism>
<reference evidence="1 2" key="1">
    <citation type="journal article" date="2022" name="Plant J.">
        <title>Chromosome-level genome of Camellia lanceoleosa provides a valuable resource for understanding genome evolution and self-incompatibility.</title>
        <authorList>
            <person name="Gong W."/>
            <person name="Xiao S."/>
            <person name="Wang L."/>
            <person name="Liao Z."/>
            <person name="Chang Y."/>
            <person name="Mo W."/>
            <person name="Hu G."/>
            <person name="Li W."/>
            <person name="Zhao G."/>
            <person name="Zhu H."/>
            <person name="Hu X."/>
            <person name="Ji K."/>
            <person name="Xiang X."/>
            <person name="Song Q."/>
            <person name="Yuan D."/>
            <person name="Jin S."/>
            <person name="Zhang L."/>
        </authorList>
    </citation>
    <scope>NUCLEOTIDE SEQUENCE [LARGE SCALE GENOMIC DNA]</scope>
    <source>
        <strain evidence="1">SQ_2022a</strain>
    </source>
</reference>
<proteinExistence type="predicted"/>
<sequence length="305" mass="34903">MFEIVVFIASQSIYVEQLLDIMDPNRKLISHQAYRESCIFSNGSYTKDLTVLGVDLAKISVIDNSPWVDFLPIDFHIMQNLGFDLMFRESLYEDEEFDQRQLAALLVSKVFYYLGELNDSLSYALGAGPMFDVSEDSDYVHSLLAKAIDEYANVKSKAAESNDEAAKMDPRLEAIVERMLYKCILDGKYQQAIGMAIEYRRLDKLEEAIMRSDNIHATLSYCINISHSFVNMREYRHELFSTCYSNNYTCIDLMPVETRIGKNFPYKATTVIAAADQIAFHILGVLEAFFGIETHNFAVQWPDRG</sequence>
<comment type="caution">
    <text evidence="1">The sequence shown here is derived from an EMBL/GenBank/DDBJ whole genome shotgun (WGS) entry which is preliminary data.</text>
</comment>
<dbReference type="EMBL" id="CM045769">
    <property type="protein sequence ID" value="KAI7994248.1"/>
    <property type="molecule type" value="Genomic_DNA"/>
</dbReference>
<name>A0ACC0G0V1_9ERIC</name>
<protein>
    <submittedName>
        <fullName evidence="1">Uncharacterized protein</fullName>
    </submittedName>
</protein>
<evidence type="ECO:0000313" key="1">
    <source>
        <dbReference type="EMBL" id="KAI7994248.1"/>
    </source>
</evidence>
<evidence type="ECO:0000313" key="2">
    <source>
        <dbReference type="Proteomes" id="UP001060215"/>
    </source>
</evidence>